<dbReference type="RefSeq" id="WP_386822506.1">
    <property type="nucleotide sequence ID" value="NZ_JBHTIF010000001.1"/>
</dbReference>
<organism evidence="1 2">
    <name type="scientific">Lysobacter brunescens</name>
    <dbReference type="NCBI Taxonomy" id="262323"/>
    <lineage>
        <taxon>Bacteria</taxon>
        <taxon>Pseudomonadati</taxon>
        <taxon>Pseudomonadota</taxon>
        <taxon>Gammaproteobacteria</taxon>
        <taxon>Lysobacterales</taxon>
        <taxon>Lysobacteraceae</taxon>
        <taxon>Lysobacter</taxon>
    </lineage>
</organism>
<reference evidence="2" key="1">
    <citation type="journal article" date="2019" name="Int. J. Syst. Evol. Microbiol.">
        <title>The Global Catalogue of Microorganisms (GCM) 10K type strain sequencing project: providing services to taxonomists for standard genome sequencing and annotation.</title>
        <authorList>
            <consortium name="The Broad Institute Genomics Platform"/>
            <consortium name="The Broad Institute Genome Sequencing Center for Infectious Disease"/>
            <person name="Wu L."/>
            <person name="Ma J."/>
        </authorList>
    </citation>
    <scope>NUCLEOTIDE SEQUENCE [LARGE SCALE GENOMIC DNA]</scope>
    <source>
        <strain evidence="2">CCUG 55585</strain>
    </source>
</reference>
<proteinExistence type="predicted"/>
<evidence type="ECO:0000313" key="1">
    <source>
        <dbReference type="EMBL" id="MFD0724870.1"/>
    </source>
</evidence>
<evidence type="ECO:0000313" key="2">
    <source>
        <dbReference type="Proteomes" id="UP001597110"/>
    </source>
</evidence>
<name>A0ABW2Y8J5_9GAMM</name>
<gene>
    <name evidence="1" type="ORF">ACFQ0E_04575</name>
</gene>
<accession>A0ABW2Y8J5</accession>
<protein>
    <submittedName>
        <fullName evidence="1">Uncharacterized protein</fullName>
    </submittedName>
</protein>
<comment type="caution">
    <text evidence="1">The sequence shown here is derived from an EMBL/GenBank/DDBJ whole genome shotgun (WGS) entry which is preliminary data.</text>
</comment>
<keyword evidence="2" id="KW-1185">Reference proteome</keyword>
<dbReference type="EMBL" id="JBHTIF010000001">
    <property type="protein sequence ID" value="MFD0724870.1"/>
    <property type="molecule type" value="Genomic_DNA"/>
</dbReference>
<sequence length="72" mass="8465">MSWEYRVMKVDGQHAIHEVHYEGDDRAMPKTYSIHPAYPRGEDLADLHEDIQRYLEALTLPVLIPDDFPRSE</sequence>
<dbReference type="Proteomes" id="UP001597110">
    <property type="component" value="Unassembled WGS sequence"/>
</dbReference>